<evidence type="ECO:0008006" key="4">
    <source>
        <dbReference type="Google" id="ProtNLM"/>
    </source>
</evidence>
<dbReference type="PATRIC" id="fig|1339315.3.peg.2309"/>
<organism evidence="2 3">
    <name type="scientific">Bacteroides fragilis str. 3988T(B)14</name>
    <dbReference type="NCBI Taxonomy" id="1339315"/>
    <lineage>
        <taxon>Bacteria</taxon>
        <taxon>Pseudomonadati</taxon>
        <taxon>Bacteroidota</taxon>
        <taxon>Bacteroidia</taxon>
        <taxon>Bacteroidales</taxon>
        <taxon>Bacteroidaceae</taxon>
        <taxon>Bacteroides</taxon>
    </lineage>
</organism>
<evidence type="ECO:0000313" key="2">
    <source>
        <dbReference type="EMBL" id="EXY74616.1"/>
    </source>
</evidence>
<dbReference type="Pfam" id="PF13149">
    <property type="entry name" value="Mfa_like_1"/>
    <property type="match status" value="1"/>
</dbReference>
<dbReference type="InterPro" id="IPR042278">
    <property type="entry name" value="Mfa-like_1_N"/>
</dbReference>
<dbReference type="CDD" id="cd13120">
    <property type="entry name" value="BF2867_like_N"/>
    <property type="match status" value="1"/>
</dbReference>
<dbReference type="InterPro" id="IPR025049">
    <property type="entry name" value="Mfa-like_1"/>
</dbReference>
<accession>A0A015TV73</accession>
<dbReference type="Gene3D" id="2.60.40.2620">
    <property type="entry name" value="Fimbrillin-like"/>
    <property type="match status" value="1"/>
</dbReference>
<dbReference type="Proteomes" id="UP000020529">
    <property type="component" value="Unassembled WGS sequence"/>
</dbReference>
<dbReference type="CDD" id="cd13121">
    <property type="entry name" value="BF2867_like_C"/>
    <property type="match status" value="1"/>
</dbReference>
<evidence type="ECO:0000313" key="3">
    <source>
        <dbReference type="Proteomes" id="UP000020529"/>
    </source>
</evidence>
<evidence type="ECO:0000256" key="1">
    <source>
        <dbReference type="SAM" id="SignalP"/>
    </source>
</evidence>
<name>A0A015TV73_BACFG</name>
<dbReference type="EMBL" id="JGCY01000276">
    <property type="protein sequence ID" value="EXY74616.1"/>
    <property type="molecule type" value="Genomic_DNA"/>
</dbReference>
<proteinExistence type="predicted"/>
<dbReference type="AlphaFoldDB" id="A0A015TV73"/>
<reference evidence="2 3" key="1">
    <citation type="submission" date="2014-02" db="EMBL/GenBank/DDBJ databases">
        <authorList>
            <person name="Sears C."/>
            <person name="Carroll K."/>
            <person name="Sack B.R."/>
            <person name="Qadri F."/>
            <person name="Myers L.L."/>
            <person name="Chung G.-T."/>
            <person name="Escheverria P."/>
            <person name="Fraser C.M."/>
            <person name="Sadzewicz L."/>
            <person name="Shefchek K.A."/>
            <person name="Tallon L."/>
            <person name="Das S.P."/>
            <person name="Daugherty S."/>
            <person name="Mongodin E.F."/>
        </authorList>
    </citation>
    <scope>NUCLEOTIDE SEQUENCE [LARGE SCALE GENOMIC DNA]</scope>
    <source>
        <strain evidence="3">3988T(B)14</strain>
    </source>
</reference>
<protein>
    <recommendedName>
        <fullName evidence="4">Fimbrillin family protein</fullName>
    </recommendedName>
</protein>
<gene>
    <name evidence="2" type="ORF">M124_1538</name>
</gene>
<sequence>MKIKKCKIDCFQKSCILLCMALFSCSQYDCVVPDNGKTGEGERASLGIGGVSTGRLEVLTRSVTAELTAATDAIGIFRKEDTGKGYEPVHNRKYTYGTPLWETDGEEVVLIDEPAELTAYYPYREDGASSVGLSSELYVASKEIYYCPFKASNSTGPITLNLRRAYALLRFNFIRGIADGTPTSAKGEYTGEGKISSFTFKATLRIAGILDLFTGTVEGEAREVTFNYNVPISIGPTAAPAVLDYMVVPSDFTGELSFTLMVDGKEMKGKISASALCGTSGKLAEGTKYEINAIIRPTEVEIGTVEVEEWIGEVVKDPSGDPFVPQ</sequence>
<dbReference type="Gene3D" id="2.60.40.2630">
    <property type="match status" value="1"/>
</dbReference>
<feature type="signal peptide" evidence="1">
    <location>
        <begin position="1"/>
        <end position="28"/>
    </location>
</feature>
<dbReference type="RefSeq" id="WP_032588000.1">
    <property type="nucleotide sequence ID" value="NZ_JGCY01000276.1"/>
</dbReference>
<comment type="caution">
    <text evidence="2">The sequence shown here is derived from an EMBL/GenBank/DDBJ whole genome shotgun (WGS) entry which is preliminary data.</text>
</comment>
<dbReference type="PROSITE" id="PS51257">
    <property type="entry name" value="PROKAR_LIPOPROTEIN"/>
    <property type="match status" value="1"/>
</dbReference>
<feature type="chain" id="PRO_5001476847" description="Fimbrillin family protein" evidence="1">
    <location>
        <begin position="29"/>
        <end position="326"/>
    </location>
</feature>
<keyword evidence="1" id="KW-0732">Signal</keyword>